<dbReference type="EMBL" id="SMAO01000003">
    <property type="protein sequence ID" value="TCT21926.1"/>
    <property type="molecule type" value="Genomic_DNA"/>
</dbReference>
<dbReference type="AlphaFoldDB" id="A0A4R3N1W5"/>
<evidence type="ECO:0000313" key="2">
    <source>
        <dbReference type="Proteomes" id="UP000295717"/>
    </source>
</evidence>
<dbReference type="Proteomes" id="UP000295717">
    <property type="component" value="Unassembled WGS sequence"/>
</dbReference>
<comment type="caution">
    <text evidence="1">The sequence shown here is derived from an EMBL/GenBank/DDBJ whole genome shotgun (WGS) entry which is preliminary data.</text>
</comment>
<accession>A0A4R3N1W5</accession>
<keyword evidence="2" id="KW-1185">Reference proteome</keyword>
<dbReference type="InterPro" id="IPR003749">
    <property type="entry name" value="ThiS/MoaD-like"/>
</dbReference>
<evidence type="ECO:0000313" key="1">
    <source>
        <dbReference type="EMBL" id="TCT21926.1"/>
    </source>
</evidence>
<dbReference type="CDD" id="cd00565">
    <property type="entry name" value="Ubl_ThiS"/>
    <property type="match status" value="1"/>
</dbReference>
<reference evidence="1 2" key="1">
    <citation type="submission" date="2019-03" db="EMBL/GenBank/DDBJ databases">
        <title>Genomic Encyclopedia of Type Strains, Phase IV (KMG-IV): sequencing the most valuable type-strain genomes for metagenomic binning, comparative biology and taxonomic classification.</title>
        <authorList>
            <person name="Goeker M."/>
        </authorList>
    </citation>
    <scope>NUCLEOTIDE SEQUENCE [LARGE SCALE GENOMIC DNA]</scope>
    <source>
        <strain evidence="1 2">DSM 13587</strain>
    </source>
</reference>
<dbReference type="PANTHER" id="PTHR34472:SF1">
    <property type="entry name" value="SULFUR CARRIER PROTEIN THIS"/>
    <property type="match status" value="1"/>
</dbReference>
<dbReference type="InterPro" id="IPR010035">
    <property type="entry name" value="Thi_S"/>
</dbReference>
<proteinExistence type="predicted"/>
<dbReference type="InterPro" id="IPR016155">
    <property type="entry name" value="Mopterin_synth/thiamin_S_b"/>
</dbReference>
<dbReference type="SUPFAM" id="SSF54285">
    <property type="entry name" value="MoaD/ThiS"/>
    <property type="match status" value="1"/>
</dbReference>
<protein>
    <submittedName>
        <fullName evidence="1">Sulfur carrier protein ThiS</fullName>
    </submittedName>
</protein>
<dbReference type="PANTHER" id="PTHR34472">
    <property type="entry name" value="SULFUR CARRIER PROTEIN THIS"/>
    <property type="match status" value="1"/>
</dbReference>
<gene>
    <name evidence="1" type="ORF">EDC35_10324</name>
</gene>
<dbReference type="InterPro" id="IPR012675">
    <property type="entry name" value="Beta-grasp_dom_sf"/>
</dbReference>
<organism evidence="1 2">
    <name type="scientific">Thiobaca trueperi</name>
    <dbReference type="NCBI Taxonomy" id="127458"/>
    <lineage>
        <taxon>Bacteria</taxon>
        <taxon>Pseudomonadati</taxon>
        <taxon>Pseudomonadota</taxon>
        <taxon>Gammaproteobacteria</taxon>
        <taxon>Chromatiales</taxon>
        <taxon>Chromatiaceae</taxon>
        <taxon>Thiobaca</taxon>
    </lineage>
</organism>
<dbReference type="OrthoDB" id="9800283at2"/>
<dbReference type="NCBIfam" id="TIGR01683">
    <property type="entry name" value="thiS"/>
    <property type="match status" value="1"/>
</dbReference>
<dbReference type="RefSeq" id="WP_132976346.1">
    <property type="nucleotide sequence ID" value="NZ_SMAO01000003.1"/>
</dbReference>
<dbReference type="Gene3D" id="3.10.20.30">
    <property type="match status" value="1"/>
</dbReference>
<sequence length="66" mass="7296">MNIVLNGECRQVREGAHLSDLVVELSLTGQRFAIEVNAELVPRSRFAEHRLNPDDRVEIIQAVGGG</sequence>
<dbReference type="Pfam" id="PF02597">
    <property type="entry name" value="ThiS"/>
    <property type="match status" value="1"/>
</dbReference>
<name>A0A4R3N1W5_9GAMM</name>